<comment type="caution">
    <text evidence="3">The sequence shown here is derived from an EMBL/GenBank/DDBJ whole genome shotgun (WGS) entry which is preliminary data.</text>
</comment>
<sequence>MSILEEKIWVTLSSNTFEHYENLGYRIPRTFDGSKNKMVIRKGTKILVLINDLPKFSQKKLTKVCDECGKKTKNLPYFKIHLSRERGDGKDRCFKCATKRRVFVQKNNVDVLYEKSLEYWAKINGKEFLMIEFSNKNKKKPCEINYGSKTLYLWECQKCKSEYKMTPERRRSRNCPYCNSRKVNHTNCLWTTSPHIAKHLKDPQKGYELTSGSSKKECFICPNCAHEQLKTIYSMANKGFTCSICGDGIPYGEKFIFKLLKALNVDFETQKIFNWSKNIIYHNSSLSGTKRYDNYIQNMKMIIEIHGLQHFYPSFERFGGRRLVEELENDILKEKLAKENGIEIYIVIDCRHSELNWIKNSILNSSLNSYFDLSNINWNECHEFACNSLVISACELWNEGIKDKEEIGKIFGLSKNTIHNYLKNGDSLSLCNYVPYFHISKQIIQLSLNGEIITEYASISEAARAQNISKRSMISECCYGKRETAVGYKWMFKEDYERILQEVSFKK</sequence>
<evidence type="ECO:0000259" key="2">
    <source>
        <dbReference type="Pfam" id="PF14311"/>
    </source>
</evidence>
<organism evidence="3 4">
    <name type="scientific">Gottfriedia solisilvae</name>
    <dbReference type="NCBI Taxonomy" id="1516104"/>
    <lineage>
        <taxon>Bacteria</taxon>
        <taxon>Bacillati</taxon>
        <taxon>Bacillota</taxon>
        <taxon>Bacilli</taxon>
        <taxon>Bacillales</taxon>
        <taxon>Bacillaceae</taxon>
        <taxon>Gottfriedia</taxon>
    </lineage>
</organism>
<evidence type="ECO:0000313" key="3">
    <source>
        <dbReference type="EMBL" id="GGI12591.1"/>
    </source>
</evidence>
<dbReference type="Gene3D" id="3.40.960.10">
    <property type="entry name" value="VSR Endonuclease"/>
    <property type="match status" value="1"/>
</dbReference>
<evidence type="ECO:0000259" key="1">
    <source>
        <dbReference type="Pfam" id="PF07453"/>
    </source>
</evidence>
<dbReference type="Gene3D" id="1.10.10.10">
    <property type="entry name" value="Winged helix-like DNA-binding domain superfamily/Winged helix DNA-binding domain"/>
    <property type="match status" value="1"/>
</dbReference>
<dbReference type="EMBL" id="BMHB01000001">
    <property type="protein sequence ID" value="GGI12591.1"/>
    <property type="molecule type" value="Genomic_DNA"/>
</dbReference>
<evidence type="ECO:0000313" key="4">
    <source>
        <dbReference type="Proteomes" id="UP000626244"/>
    </source>
</evidence>
<name>A0A8J3F0T2_9BACI</name>
<dbReference type="AlphaFoldDB" id="A0A8J3F0T2"/>
<protein>
    <recommendedName>
        <fullName evidence="5">Zinc-ribbon domain-containing protein</fullName>
    </recommendedName>
</protein>
<proteinExistence type="predicted"/>
<dbReference type="Pfam" id="PF14311">
    <property type="entry name" value="DUF4379"/>
    <property type="match status" value="1"/>
</dbReference>
<dbReference type="RefSeq" id="WP_087997748.1">
    <property type="nucleotide sequence ID" value="NZ_BMHB01000001.1"/>
</dbReference>
<dbReference type="InterPro" id="IPR025487">
    <property type="entry name" value="DUF4379"/>
</dbReference>
<reference evidence="4" key="1">
    <citation type="journal article" date="2019" name="Int. J. Syst. Evol. Microbiol.">
        <title>The Global Catalogue of Microorganisms (GCM) 10K type strain sequencing project: providing services to taxonomists for standard genome sequencing and annotation.</title>
        <authorList>
            <consortium name="The Broad Institute Genomics Platform"/>
            <consortium name="The Broad Institute Genome Sequencing Center for Infectious Disease"/>
            <person name="Wu L."/>
            <person name="Ma J."/>
        </authorList>
    </citation>
    <scope>NUCLEOTIDE SEQUENCE [LARGE SCALE GENOMIC DNA]</scope>
    <source>
        <strain evidence="4">CGMCC 1.14993</strain>
    </source>
</reference>
<evidence type="ECO:0008006" key="5">
    <source>
        <dbReference type="Google" id="ProtNLM"/>
    </source>
</evidence>
<dbReference type="Proteomes" id="UP000626244">
    <property type="component" value="Unassembled WGS sequence"/>
</dbReference>
<dbReference type="InterPro" id="IPR003647">
    <property type="entry name" value="Intron_nuc_1_rpt"/>
</dbReference>
<dbReference type="SMART" id="SM00497">
    <property type="entry name" value="IENR1"/>
    <property type="match status" value="1"/>
</dbReference>
<dbReference type="OrthoDB" id="583824at2"/>
<gene>
    <name evidence="3" type="ORF">GCM10007380_13680</name>
</gene>
<feature type="domain" description="Treble clef zinc finger" evidence="2">
    <location>
        <begin position="135"/>
        <end position="181"/>
    </location>
</feature>
<dbReference type="InterPro" id="IPR010896">
    <property type="entry name" value="NUMOD1"/>
</dbReference>
<dbReference type="Pfam" id="PF07453">
    <property type="entry name" value="NUMOD1"/>
    <property type="match status" value="1"/>
</dbReference>
<dbReference type="InterPro" id="IPR036388">
    <property type="entry name" value="WH-like_DNA-bd_sf"/>
</dbReference>
<accession>A0A8J3F0T2</accession>
<keyword evidence="4" id="KW-1185">Reference proteome</keyword>
<feature type="domain" description="Nuclease-associated modular DNA-binding 1" evidence="1">
    <location>
        <begin position="442"/>
        <end position="477"/>
    </location>
</feature>